<dbReference type="EMBL" id="FOOX01000020">
    <property type="protein sequence ID" value="SFH22668.1"/>
    <property type="molecule type" value="Genomic_DNA"/>
</dbReference>
<dbReference type="InterPro" id="IPR001387">
    <property type="entry name" value="Cro/C1-type_HTH"/>
</dbReference>
<dbReference type="OrthoDB" id="3035529at2"/>
<dbReference type="InterPro" id="IPR010982">
    <property type="entry name" value="Lambda_DNA-bd_dom_sf"/>
</dbReference>
<name>A0A1I2YA74_9FIRM</name>
<feature type="domain" description="HTH cro/C1-type" evidence="1">
    <location>
        <begin position="22"/>
        <end position="76"/>
    </location>
</feature>
<protein>
    <submittedName>
        <fullName evidence="2">Helix-turn-helix</fullName>
    </submittedName>
</protein>
<dbReference type="SUPFAM" id="SSF47413">
    <property type="entry name" value="lambda repressor-like DNA-binding domains"/>
    <property type="match status" value="1"/>
</dbReference>
<dbReference type="Pfam" id="PF01381">
    <property type="entry name" value="HTH_3"/>
    <property type="match status" value="1"/>
</dbReference>
<keyword evidence="3" id="KW-1185">Reference proteome</keyword>
<organism evidence="2 3">
    <name type="scientific">Desulfotruncus arcticus DSM 17038</name>
    <dbReference type="NCBI Taxonomy" id="1121424"/>
    <lineage>
        <taxon>Bacteria</taxon>
        <taxon>Bacillati</taxon>
        <taxon>Bacillota</taxon>
        <taxon>Clostridia</taxon>
        <taxon>Eubacteriales</taxon>
        <taxon>Desulfallaceae</taxon>
        <taxon>Desulfotruncus</taxon>
    </lineage>
</organism>
<dbReference type="GO" id="GO:0003677">
    <property type="term" value="F:DNA binding"/>
    <property type="evidence" value="ECO:0007669"/>
    <property type="project" value="InterPro"/>
</dbReference>
<reference evidence="3" key="1">
    <citation type="submission" date="2016-10" db="EMBL/GenBank/DDBJ databases">
        <authorList>
            <person name="Varghese N."/>
            <person name="Submissions S."/>
        </authorList>
    </citation>
    <scope>NUCLEOTIDE SEQUENCE [LARGE SCALE GENOMIC DNA]</scope>
    <source>
        <strain evidence="3">DSM 17038</strain>
    </source>
</reference>
<dbReference type="CDD" id="cd00093">
    <property type="entry name" value="HTH_XRE"/>
    <property type="match status" value="1"/>
</dbReference>
<dbReference type="Gene3D" id="1.10.260.40">
    <property type="entry name" value="lambda repressor-like DNA-binding domains"/>
    <property type="match status" value="1"/>
</dbReference>
<dbReference type="SMART" id="SM00530">
    <property type="entry name" value="HTH_XRE"/>
    <property type="match status" value="1"/>
</dbReference>
<proteinExistence type="predicted"/>
<gene>
    <name evidence="2" type="ORF">SAMN05660649_04347</name>
</gene>
<evidence type="ECO:0000259" key="1">
    <source>
        <dbReference type="PROSITE" id="PS50943"/>
    </source>
</evidence>
<accession>A0A1I2YA74</accession>
<sequence length="142" mass="16088">MAISARDKAEQLLRQAEAGELLQEKRAEKGCSLAQVGEIVGCSPTYLSEIERGLKLPSDILISKLARFYEMDETELFHKYRKIPLPAIEELEKNTALQKTLLEINKNKNLTEEQKHKLYDKLYDIYKDFVNKGGGGQEEGGS</sequence>
<evidence type="ECO:0000313" key="3">
    <source>
        <dbReference type="Proteomes" id="UP000199337"/>
    </source>
</evidence>
<evidence type="ECO:0000313" key="2">
    <source>
        <dbReference type="EMBL" id="SFH22668.1"/>
    </source>
</evidence>
<dbReference type="STRING" id="341036.SAMN05660649_04347"/>
<dbReference type="PROSITE" id="PS50943">
    <property type="entry name" value="HTH_CROC1"/>
    <property type="match status" value="1"/>
</dbReference>
<dbReference type="AlphaFoldDB" id="A0A1I2YA74"/>
<dbReference type="Proteomes" id="UP000199337">
    <property type="component" value="Unassembled WGS sequence"/>
</dbReference>
<dbReference type="RefSeq" id="WP_092474302.1">
    <property type="nucleotide sequence ID" value="NZ_FOOX01000020.1"/>
</dbReference>